<reference evidence="1 2" key="1">
    <citation type="journal article" date="2016" name="J. Hazard. Mater.">
        <title>A newly isolated Pseudomonas putida S-1 strain for batch-mode-propanethiol degradation and continuous treatment of propanethiol-containing waste gas.</title>
        <authorList>
            <person name="Chen D.Z."/>
            <person name="Sun Y.M."/>
            <person name="Han L.M."/>
            <person name="Chen J."/>
            <person name="Ye J.X."/>
            <person name="Chen J.M."/>
        </authorList>
    </citation>
    <scope>NUCLEOTIDE SEQUENCE [LARGE SCALE GENOMIC DNA]</scope>
    <source>
        <strain evidence="1 2">S-1</strain>
    </source>
</reference>
<sequence>MGENVDLQEKADLFERRLFNLESAVEGFHRADEEIAAQADKLQKLIGELSVAQ</sequence>
<protein>
    <submittedName>
        <fullName evidence="1">Uncharacterized protein</fullName>
    </submittedName>
</protein>
<proteinExistence type="predicted"/>
<organism evidence="1 2">
    <name type="scientific">Pseudomonas qingdaonensis</name>
    <dbReference type="NCBI Taxonomy" id="2056231"/>
    <lineage>
        <taxon>Bacteria</taxon>
        <taxon>Pseudomonadati</taxon>
        <taxon>Pseudomonadota</taxon>
        <taxon>Gammaproteobacteria</taxon>
        <taxon>Pseudomonadales</taxon>
        <taxon>Pseudomonadaceae</taxon>
        <taxon>Pseudomonas</taxon>
    </lineage>
</organism>
<gene>
    <name evidence="1" type="ORF">KH389_06390</name>
</gene>
<keyword evidence="2" id="KW-1185">Reference proteome</keyword>
<dbReference type="Proteomes" id="UP000678154">
    <property type="component" value="Chromosome"/>
</dbReference>
<name>A0ABX8DWR4_9PSED</name>
<dbReference type="EMBL" id="CP074676">
    <property type="protein sequence ID" value="QVL20213.1"/>
    <property type="molecule type" value="Genomic_DNA"/>
</dbReference>
<evidence type="ECO:0000313" key="1">
    <source>
        <dbReference type="EMBL" id="QVL20213.1"/>
    </source>
</evidence>
<evidence type="ECO:0000313" key="2">
    <source>
        <dbReference type="Proteomes" id="UP000678154"/>
    </source>
</evidence>
<accession>A0ABX8DWR4</accession>
<dbReference type="RefSeq" id="WP_213607064.1">
    <property type="nucleotide sequence ID" value="NZ_CP074676.1"/>
</dbReference>
<dbReference type="GeneID" id="87479863"/>